<organism evidence="1 2">
    <name type="scientific">Malus baccata</name>
    <name type="common">Siberian crab apple</name>
    <name type="synonym">Pyrus baccata</name>
    <dbReference type="NCBI Taxonomy" id="106549"/>
    <lineage>
        <taxon>Eukaryota</taxon>
        <taxon>Viridiplantae</taxon>
        <taxon>Streptophyta</taxon>
        <taxon>Embryophyta</taxon>
        <taxon>Tracheophyta</taxon>
        <taxon>Spermatophyta</taxon>
        <taxon>Magnoliopsida</taxon>
        <taxon>eudicotyledons</taxon>
        <taxon>Gunneridae</taxon>
        <taxon>Pentapetalae</taxon>
        <taxon>rosids</taxon>
        <taxon>fabids</taxon>
        <taxon>Rosales</taxon>
        <taxon>Rosaceae</taxon>
        <taxon>Amygdaloideae</taxon>
        <taxon>Maleae</taxon>
        <taxon>Malus</taxon>
    </lineage>
</organism>
<comment type="caution">
    <text evidence="1">The sequence shown here is derived from an EMBL/GenBank/DDBJ whole genome shotgun (WGS) entry which is preliminary data.</text>
</comment>
<dbReference type="AlphaFoldDB" id="A0A540N989"/>
<evidence type="ECO:0000313" key="2">
    <source>
        <dbReference type="Proteomes" id="UP000315295"/>
    </source>
</evidence>
<dbReference type="Proteomes" id="UP000315295">
    <property type="component" value="Unassembled WGS sequence"/>
</dbReference>
<keyword evidence="2" id="KW-1185">Reference proteome</keyword>
<name>A0A540N989_MALBA</name>
<evidence type="ECO:0000313" key="1">
    <source>
        <dbReference type="EMBL" id="TQE07589.1"/>
    </source>
</evidence>
<dbReference type="EMBL" id="VIEB01000084">
    <property type="protein sequence ID" value="TQE07589.1"/>
    <property type="molecule type" value="Genomic_DNA"/>
</dbReference>
<reference evidence="1 2" key="1">
    <citation type="journal article" date="2019" name="G3 (Bethesda)">
        <title>Sequencing of a Wild Apple (Malus baccata) Genome Unravels the Differences Between Cultivated and Wild Apple Species Regarding Disease Resistance and Cold Tolerance.</title>
        <authorList>
            <person name="Chen X."/>
        </authorList>
    </citation>
    <scope>NUCLEOTIDE SEQUENCE [LARGE SCALE GENOMIC DNA]</scope>
    <source>
        <strain evidence="2">cv. Shandingzi</strain>
        <tissue evidence="1">Leaves</tissue>
    </source>
</reference>
<gene>
    <name evidence="1" type="ORF">C1H46_006909</name>
</gene>
<accession>A0A540N989</accession>
<proteinExistence type="predicted"/>
<protein>
    <submittedName>
        <fullName evidence="1">Uncharacterized protein</fullName>
    </submittedName>
</protein>
<sequence>MAARPADDASNVATYMVERIGEDEKVGSGEANGLVVFDRIDDIHNLQRYFKDKYKTQENGVVVKCGQKLAI</sequence>